<evidence type="ECO:0000259" key="3">
    <source>
        <dbReference type="PROSITE" id="PS50977"/>
    </source>
</evidence>
<evidence type="ECO:0000256" key="2">
    <source>
        <dbReference type="PROSITE-ProRule" id="PRU00335"/>
    </source>
</evidence>
<feature type="domain" description="HTH tetR-type" evidence="3">
    <location>
        <begin position="12"/>
        <end position="72"/>
    </location>
</feature>
<dbReference type="PANTHER" id="PTHR43479">
    <property type="entry name" value="ACREF/ENVCD OPERON REPRESSOR-RELATED"/>
    <property type="match status" value="1"/>
</dbReference>
<accession>A0A9X3M4R1</accession>
<dbReference type="SUPFAM" id="SSF46689">
    <property type="entry name" value="Homeodomain-like"/>
    <property type="match status" value="1"/>
</dbReference>
<dbReference type="InterPro" id="IPR050624">
    <property type="entry name" value="HTH-type_Tx_Regulator"/>
</dbReference>
<dbReference type="RefSeq" id="WP_269954510.1">
    <property type="nucleotide sequence ID" value="NZ_JAKMUV010000001.1"/>
</dbReference>
<organism evidence="4 5">
    <name type="scientific">Corynebacterium macclintockiae</name>
    <dbReference type="NCBI Taxonomy" id="2913501"/>
    <lineage>
        <taxon>Bacteria</taxon>
        <taxon>Bacillati</taxon>
        <taxon>Actinomycetota</taxon>
        <taxon>Actinomycetes</taxon>
        <taxon>Mycobacteriales</taxon>
        <taxon>Corynebacteriaceae</taxon>
        <taxon>Corynebacterium</taxon>
    </lineage>
</organism>
<dbReference type="PANTHER" id="PTHR43479:SF11">
    <property type="entry name" value="ACREF_ENVCD OPERON REPRESSOR-RELATED"/>
    <property type="match status" value="1"/>
</dbReference>
<evidence type="ECO:0000256" key="1">
    <source>
        <dbReference type="ARBA" id="ARBA00023125"/>
    </source>
</evidence>
<dbReference type="Pfam" id="PF00440">
    <property type="entry name" value="TetR_N"/>
    <property type="match status" value="1"/>
</dbReference>
<protein>
    <submittedName>
        <fullName evidence="4">TetR/AcrR family transcriptional regulator</fullName>
    </submittedName>
</protein>
<dbReference type="GeneID" id="301812147"/>
<evidence type="ECO:0000313" key="4">
    <source>
        <dbReference type="EMBL" id="MCZ9304169.1"/>
    </source>
</evidence>
<dbReference type="Gene3D" id="1.10.357.10">
    <property type="entry name" value="Tetracycline Repressor, domain 2"/>
    <property type="match status" value="1"/>
</dbReference>
<evidence type="ECO:0000313" key="5">
    <source>
        <dbReference type="Proteomes" id="UP001146505"/>
    </source>
</evidence>
<sequence length="210" mass="23277">MSTPGLRDRKKAETRTRIAYATVDLLVNEGTEGTTIARIAEKANISTRTFHNYFPHREAALLHMLNQFLDEMVDMVNLAEPGKKLISIAEDIAISFYNRPAASPTSIESLSRIADHLHGTPPHLRAELFGDNDRRFHSGLEFFSPLVQALQDYSYREGKELSTPNALLVVQTIMLVPGIFTALEQDGSPSTDSDVRNAFHLLANGLSELG</sequence>
<dbReference type="Proteomes" id="UP001146505">
    <property type="component" value="Unassembled WGS sequence"/>
</dbReference>
<keyword evidence="1 2" id="KW-0238">DNA-binding</keyword>
<dbReference type="InterPro" id="IPR001647">
    <property type="entry name" value="HTH_TetR"/>
</dbReference>
<dbReference type="InterPro" id="IPR009057">
    <property type="entry name" value="Homeodomain-like_sf"/>
</dbReference>
<keyword evidence="5" id="KW-1185">Reference proteome</keyword>
<name>A0A9X3M4R1_9CORY</name>
<proteinExistence type="predicted"/>
<gene>
    <name evidence="4" type="ORF">L8U58_01235</name>
</gene>
<dbReference type="GO" id="GO:0003677">
    <property type="term" value="F:DNA binding"/>
    <property type="evidence" value="ECO:0007669"/>
    <property type="project" value="UniProtKB-UniRule"/>
</dbReference>
<reference evidence="4" key="1">
    <citation type="submission" date="2022-02" db="EMBL/GenBank/DDBJ databases">
        <title>Corynebacterium sp. from urogenital microbiome.</title>
        <authorList>
            <person name="Cappelli E.A."/>
            <person name="Ribeiro T.G."/>
            <person name="Peixe L."/>
        </authorList>
    </citation>
    <scope>NUCLEOTIDE SEQUENCE</scope>
    <source>
        <strain evidence="4">C9Ua_112</strain>
    </source>
</reference>
<comment type="caution">
    <text evidence="4">The sequence shown here is derived from an EMBL/GenBank/DDBJ whole genome shotgun (WGS) entry which is preliminary data.</text>
</comment>
<dbReference type="PROSITE" id="PS50977">
    <property type="entry name" value="HTH_TETR_2"/>
    <property type="match status" value="1"/>
</dbReference>
<dbReference type="EMBL" id="JAKMUV010000001">
    <property type="protein sequence ID" value="MCZ9304169.1"/>
    <property type="molecule type" value="Genomic_DNA"/>
</dbReference>
<feature type="DNA-binding region" description="H-T-H motif" evidence="2">
    <location>
        <begin position="35"/>
        <end position="54"/>
    </location>
</feature>
<dbReference type="AlphaFoldDB" id="A0A9X3M4R1"/>